<proteinExistence type="predicted"/>
<keyword evidence="2" id="KW-1185">Reference proteome</keyword>
<sequence>MVVYSNLAKFAIYKSYGRLSSCFVRKGRLCAIYEQCDLCQFIVKYNILVQDQLKRHNSVGNICDFDNCIFARETNYIRQVKL</sequence>
<reference evidence="1 2" key="1">
    <citation type="journal article" date="2024" name="BMC Genomics">
        <title>De novo assembly and annotation of Popillia japonica's genome with initial clues to its potential as an invasive pest.</title>
        <authorList>
            <person name="Cucini C."/>
            <person name="Boschi S."/>
            <person name="Funari R."/>
            <person name="Cardaioli E."/>
            <person name="Iannotti N."/>
            <person name="Marturano G."/>
            <person name="Paoli F."/>
            <person name="Bruttini M."/>
            <person name="Carapelli A."/>
            <person name="Frati F."/>
            <person name="Nardi F."/>
        </authorList>
    </citation>
    <scope>NUCLEOTIDE SEQUENCE [LARGE SCALE GENOMIC DNA]</scope>
    <source>
        <strain evidence="1">DMR45628</strain>
    </source>
</reference>
<comment type="caution">
    <text evidence="1">The sequence shown here is derived from an EMBL/GenBank/DDBJ whole genome shotgun (WGS) entry which is preliminary data.</text>
</comment>
<protein>
    <submittedName>
        <fullName evidence="1">Uncharacterized protein</fullName>
    </submittedName>
</protein>
<dbReference type="EMBL" id="JASPKY010000780">
    <property type="protein sequence ID" value="KAK9685379.1"/>
    <property type="molecule type" value="Genomic_DNA"/>
</dbReference>
<gene>
    <name evidence="1" type="ORF">QE152_g38089</name>
</gene>
<dbReference type="Proteomes" id="UP001458880">
    <property type="component" value="Unassembled WGS sequence"/>
</dbReference>
<dbReference type="AlphaFoldDB" id="A0AAW1I942"/>
<organism evidence="1 2">
    <name type="scientific">Popillia japonica</name>
    <name type="common">Japanese beetle</name>
    <dbReference type="NCBI Taxonomy" id="7064"/>
    <lineage>
        <taxon>Eukaryota</taxon>
        <taxon>Metazoa</taxon>
        <taxon>Ecdysozoa</taxon>
        <taxon>Arthropoda</taxon>
        <taxon>Hexapoda</taxon>
        <taxon>Insecta</taxon>
        <taxon>Pterygota</taxon>
        <taxon>Neoptera</taxon>
        <taxon>Endopterygota</taxon>
        <taxon>Coleoptera</taxon>
        <taxon>Polyphaga</taxon>
        <taxon>Scarabaeiformia</taxon>
        <taxon>Scarabaeidae</taxon>
        <taxon>Rutelinae</taxon>
        <taxon>Popillia</taxon>
    </lineage>
</organism>
<evidence type="ECO:0000313" key="2">
    <source>
        <dbReference type="Proteomes" id="UP001458880"/>
    </source>
</evidence>
<evidence type="ECO:0000313" key="1">
    <source>
        <dbReference type="EMBL" id="KAK9685379.1"/>
    </source>
</evidence>
<accession>A0AAW1I942</accession>
<name>A0AAW1I942_POPJA</name>